<dbReference type="PANTHER" id="PTHR11799">
    <property type="entry name" value="PARAOXONASE"/>
    <property type="match status" value="1"/>
</dbReference>
<comment type="caution">
    <text evidence="2">The sequence shown here is derived from an EMBL/GenBank/DDBJ whole genome shotgun (WGS) entry which is preliminary data.</text>
</comment>
<protein>
    <recommendedName>
        <fullName evidence="4">Calcium-dependent phosphotriesterase</fullName>
    </recommendedName>
</protein>
<keyword evidence="1" id="KW-0812">Transmembrane</keyword>
<organism evidence="2 3">
    <name type="scientific">Coleophoma cylindrospora</name>
    <dbReference type="NCBI Taxonomy" id="1849047"/>
    <lineage>
        <taxon>Eukaryota</taxon>
        <taxon>Fungi</taxon>
        <taxon>Dikarya</taxon>
        <taxon>Ascomycota</taxon>
        <taxon>Pezizomycotina</taxon>
        <taxon>Leotiomycetes</taxon>
        <taxon>Helotiales</taxon>
        <taxon>Dermateaceae</taxon>
        <taxon>Coleophoma</taxon>
    </lineage>
</organism>
<dbReference type="PANTHER" id="PTHR11799:SF12">
    <property type="entry name" value="PARAOXONASE-RELATED"/>
    <property type="match status" value="1"/>
</dbReference>
<gene>
    <name evidence="2" type="ORF">BP6252_02988</name>
</gene>
<dbReference type="SUPFAM" id="SSF63829">
    <property type="entry name" value="Calcium-dependent phosphotriesterase"/>
    <property type="match status" value="1"/>
</dbReference>
<dbReference type="OrthoDB" id="5307922at2759"/>
<evidence type="ECO:0000256" key="1">
    <source>
        <dbReference type="SAM" id="Phobius"/>
    </source>
</evidence>
<dbReference type="AlphaFoldDB" id="A0A3D8S6J0"/>
<reference evidence="2 3" key="1">
    <citation type="journal article" date="2018" name="IMA Fungus">
        <title>IMA Genome-F 9: Draft genome sequence of Annulohypoxylon stygium, Aspergillus mulundensis, Berkeleyomyces basicola (syn. Thielaviopsis basicola), Ceratocystis smalleyi, two Cercospora beticola strains, Coleophoma cylindrospora, Fusarium fracticaudum, Phialophora cf. hyalina, and Morchella septimelata.</title>
        <authorList>
            <person name="Wingfield B.D."/>
            <person name="Bills G.F."/>
            <person name="Dong Y."/>
            <person name="Huang W."/>
            <person name="Nel W.J."/>
            <person name="Swalarsk-Parry B.S."/>
            <person name="Vaghefi N."/>
            <person name="Wilken P.M."/>
            <person name="An Z."/>
            <person name="de Beer Z.W."/>
            <person name="De Vos L."/>
            <person name="Chen L."/>
            <person name="Duong T.A."/>
            <person name="Gao Y."/>
            <person name="Hammerbacher A."/>
            <person name="Kikkert J.R."/>
            <person name="Li Y."/>
            <person name="Li H."/>
            <person name="Li K."/>
            <person name="Li Q."/>
            <person name="Liu X."/>
            <person name="Ma X."/>
            <person name="Naidoo K."/>
            <person name="Pethybridge S.J."/>
            <person name="Sun J."/>
            <person name="Steenkamp E.T."/>
            <person name="van der Nest M.A."/>
            <person name="van Wyk S."/>
            <person name="Wingfield M.J."/>
            <person name="Xiong C."/>
            <person name="Yue Q."/>
            <person name="Zhang X."/>
        </authorList>
    </citation>
    <scope>NUCLEOTIDE SEQUENCE [LARGE SCALE GENOMIC DNA]</scope>
    <source>
        <strain evidence="2 3">BP6252</strain>
    </source>
</reference>
<keyword evidence="1" id="KW-1133">Transmembrane helix</keyword>
<dbReference type="Gene3D" id="2.120.10.30">
    <property type="entry name" value="TolB, C-terminal domain"/>
    <property type="match status" value="1"/>
</dbReference>
<feature type="transmembrane region" description="Helical" evidence="1">
    <location>
        <begin position="6"/>
        <end position="28"/>
    </location>
</feature>
<dbReference type="InterPro" id="IPR011042">
    <property type="entry name" value="6-blade_b-propeller_TolB-like"/>
</dbReference>
<evidence type="ECO:0008006" key="4">
    <source>
        <dbReference type="Google" id="ProtNLM"/>
    </source>
</evidence>
<evidence type="ECO:0000313" key="2">
    <source>
        <dbReference type="EMBL" id="RDW81876.1"/>
    </source>
</evidence>
<name>A0A3D8S6J0_9HELO</name>
<sequence>MQNRLSTVAIVIVALIAVLYQFVFKSLLFDSLGYGRRTTNISAFNVKCQKLQDPGLEACEDMWLHEPSGLLYLACSDSQHRPSWVPSLVHFNVSGRPMSDHIAVLDTRSDKPLKSRLQWLRVENFSGNNGDGTLNLHGIDLREDTASGRLQLLAINHRPPLDPTTGAELDPKSIGANSTIELFEIEMDSGKPAMKHIKTYADKVIDTPNRVAWVGEDAFVFSNDASSKTGIRRAFDVFLGCGSVGYCNDHDCHKAYEKGFIFPNGLVHGRDGLIYVPSSVTGEVQVFSITPKQHLKQVDSFQVPYPIDNLSVDRNGDIYAATFPNLHKLLKSAEDPFKVNPASAVFKIRKVTETSEAEIRREGRYLVEKIMEDDGSVLPGSTTALHDAEGGRIYLGGTFSPFVTVCELGQD</sequence>
<evidence type="ECO:0000313" key="3">
    <source>
        <dbReference type="Proteomes" id="UP000256645"/>
    </source>
</evidence>
<accession>A0A3D8S6J0</accession>
<keyword evidence="1" id="KW-0472">Membrane</keyword>
<keyword evidence="3" id="KW-1185">Reference proteome</keyword>
<dbReference type="InterPro" id="IPR051288">
    <property type="entry name" value="Serum_paraoxonase/arylesterase"/>
</dbReference>
<dbReference type="Proteomes" id="UP000256645">
    <property type="component" value="Unassembled WGS sequence"/>
</dbReference>
<proteinExistence type="predicted"/>
<dbReference type="EMBL" id="PDLM01000003">
    <property type="protein sequence ID" value="RDW81876.1"/>
    <property type="molecule type" value="Genomic_DNA"/>
</dbReference>